<dbReference type="Pfam" id="PF08240">
    <property type="entry name" value="ADH_N"/>
    <property type="match status" value="1"/>
</dbReference>
<dbReference type="SUPFAM" id="SSF51735">
    <property type="entry name" value="NAD(P)-binding Rossmann-fold domains"/>
    <property type="match status" value="1"/>
</dbReference>
<dbReference type="InterPro" id="IPR036291">
    <property type="entry name" value="NAD(P)-bd_dom_sf"/>
</dbReference>
<comment type="caution">
    <text evidence="3">The sequence shown here is derived from an EMBL/GenBank/DDBJ whole genome shotgun (WGS) entry which is preliminary data.</text>
</comment>
<dbReference type="CDD" id="cd08261">
    <property type="entry name" value="Zn_ADH7"/>
    <property type="match status" value="1"/>
</dbReference>
<dbReference type="Gene3D" id="3.90.180.10">
    <property type="entry name" value="Medium-chain alcohol dehydrogenases, catalytic domain"/>
    <property type="match status" value="1"/>
</dbReference>
<proteinExistence type="predicted"/>
<dbReference type="InterPro" id="IPR013149">
    <property type="entry name" value="ADH-like_C"/>
</dbReference>
<feature type="domain" description="Enoyl reductase (ER)" evidence="2">
    <location>
        <begin position="10"/>
        <end position="328"/>
    </location>
</feature>
<dbReference type="RefSeq" id="WP_266279139.1">
    <property type="nucleotide sequence ID" value="NZ_JAPKNF010000001.1"/>
</dbReference>
<dbReference type="PANTHER" id="PTHR43401">
    <property type="entry name" value="L-THREONINE 3-DEHYDROGENASE"/>
    <property type="match status" value="1"/>
</dbReference>
<dbReference type="PANTHER" id="PTHR43401:SF3">
    <property type="entry name" value="L-GALACTONATE-5-DEHYDROGENASE"/>
    <property type="match status" value="1"/>
</dbReference>
<dbReference type="EMBL" id="JAUSWJ010000001">
    <property type="protein sequence ID" value="MDQ0516805.1"/>
    <property type="molecule type" value="Genomic_DNA"/>
</dbReference>
<accession>A0ABU0M765</accession>
<dbReference type="Pfam" id="PF00107">
    <property type="entry name" value="ADH_zinc_N"/>
    <property type="match status" value="1"/>
</dbReference>
<dbReference type="SUPFAM" id="SSF50129">
    <property type="entry name" value="GroES-like"/>
    <property type="match status" value="1"/>
</dbReference>
<evidence type="ECO:0000313" key="3">
    <source>
        <dbReference type="EMBL" id="MDQ0516805.1"/>
    </source>
</evidence>
<reference evidence="3 4" key="1">
    <citation type="submission" date="2023-07" db="EMBL/GenBank/DDBJ databases">
        <title>Genomic Encyclopedia of Type Strains, Phase IV (KMG-IV): sequencing the most valuable type-strain genomes for metagenomic binning, comparative biology and taxonomic classification.</title>
        <authorList>
            <person name="Goeker M."/>
        </authorList>
    </citation>
    <scope>NUCLEOTIDE SEQUENCE [LARGE SCALE GENOMIC DNA]</scope>
    <source>
        <strain evidence="3 4">B1-1</strain>
    </source>
</reference>
<dbReference type="InterPro" id="IPR050129">
    <property type="entry name" value="Zn_alcohol_dh"/>
</dbReference>
<keyword evidence="1" id="KW-0560">Oxidoreductase</keyword>
<name>A0ABU0M765_9HYPH</name>
<dbReference type="SMART" id="SM00829">
    <property type="entry name" value="PKS_ER"/>
    <property type="match status" value="1"/>
</dbReference>
<sequence length="335" mass="35212">MRAIVVEKPGSISLAERPAAEAPAPGWVAIDIARVGICGTDYHIFEGKHPFLVYPRVIGHELSGVVASDSEGWKAGTRVIINPYVACGTCHACMRGKPNCCMRIGVLGVHRDGGLCERINVPAINLIAAGDLDEEAAATVEFLAIGAHAVRRSGLGAADRVLVVGAGPIGLGAALFARRRGAELHLVDASAERLAMVADRFGFANTHVAGDPAALVAAATEGDGFDTVFDATGNPRAMQASFGYLAHGGSYVMVGVVPDDITFNDAEFHKREATLLASRNATSEDFATVVAALADGSIDHRKLITHRTTMEDFPAVMAEWARDRSSLIKAMVSVS</sequence>
<dbReference type="InterPro" id="IPR011032">
    <property type="entry name" value="GroES-like_sf"/>
</dbReference>
<dbReference type="Gene3D" id="3.40.50.720">
    <property type="entry name" value="NAD(P)-binding Rossmann-like Domain"/>
    <property type="match status" value="1"/>
</dbReference>
<dbReference type="InterPro" id="IPR020843">
    <property type="entry name" value="ER"/>
</dbReference>
<evidence type="ECO:0000256" key="1">
    <source>
        <dbReference type="ARBA" id="ARBA00023002"/>
    </source>
</evidence>
<protein>
    <submittedName>
        <fullName evidence="3">2-desacetyl-2-hydroxyethyl bacteriochlorophyllide A dehydrogenase</fullName>
    </submittedName>
</protein>
<keyword evidence="4" id="KW-1185">Reference proteome</keyword>
<organism evidence="3 4">
    <name type="scientific">Kaistia geumhonensis</name>
    <dbReference type="NCBI Taxonomy" id="410839"/>
    <lineage>
        <taxon>Bacteria</taxon>
        <taxon>Pseudomonadati</taxon>
        <taxon>Pseudomonadota</taxon>
        <taxon>Alphaproteobacteria</taxon>
        <taxon>Hyphomicrobiales</taxon>
        <taxon>Kaistiaceae</taxon>
        <taxon>Kaistia</taxon>
    </lineage>
</organism>
<dbReference type="Proteomes" id="UP001223743">
    <property type="component" value="Unassembled WGS sequence"/>
</dbReference>
<evidence type="ECO:0000259" key="2">
    <source>
        <dbReference type="SMART" id="SM00829"/>
    </source>
</evidence>
<evidence type="ECO:0000313" key="4">
    <source>
        <dbReference type="Proteomes" id="UP001223743"/>
    </source>
</evidence>
<dbReference type="InterPro" id="IPR013154">
    <property type="entry name" value="ADH-like_N"/>
</dbReference>
<gene>
    <name evidence="3" type="ORF">QO015_002418</name>
</gene>